<dbReference type="Proteomes" id="UP000236291">
    <property type="component" value="Unassembled WGS sequence"/>
</dbReference>
<gene>
    <name evidence="1" type="ORF">L195_g048568</name>
</gene>
<feature type="non-terminal residue" evidence="1">
    <location>
        <position position="1"/>
    </location>
</feature>
<proteinExistence type="predicted"/>
<accession>A0A2K3JLN2</accession>
<dbReference type="AlphaFoldDB" id="A0A2K3JLN2"/>
<sequence>RWRIGSGDKIRVMYDPWLRGKGDRWVSSPQVKDMYHLVVKDLLLENYKVWDIAKIRNLFTGRVVDEIISTPLISSVKEDNMRAVGMRFGKLNLLTKRVTYYGATRECWLVAGLSQLMHNAAYQHGTVADRRHNVVPVEDPRPVRWEKPGVG</sequence>
<reference evidence="1 2" key="2">
    <citation type="journal article" date="2017" name="Front. Plant Sci.">
        <title>Gene Classification and Mining of Molecular Markers Useful in Red Clover (Trifolium pratense) Breeding.</title>
        <authorList>
            <person name="Istvanek J."/>
            <person name="Dluhosova J."/>
            <person name="Dluhos P."/>
            <person name="Patkova L."/>
            <person name="Nedelnik J."/>
            <person name="Repkova J."/>
        </authorList>
    </citation>
    <scope>NUCLEOTIDE SEQUENCE [LARGE SCALE GENOMIC DNA]</scope>
    <source>
        <strain evidence="2">cv. Tatra</strain>
        <tissue evidence="1">Young leaves</tissue>
    </source>
</reference>
<dbReference type="EMBL" id="ASHM01069695">
    <property type="protein sequence ID" value="PNX54945.1"/>
    <property type="molecule type" value="Genomic_DNA"/>
</dbReference>
<evidence type="ECO:0000313" key="1">
    <source>
        <dbReference type="EMBL" id="PNX54945.1"/>
    </source>
</evidence>
<protein>
    <submittedName>
        <fullName evidence="1">Uncharacterized protein</fullName>
    </submittedName>
</protein>
<comment type="caution">
    <text evidence="1">The sequence shown here is derived from an EMBL/GenBank/DDBJ whole genome shotgun (WGS) entry which is preliminary data.</text>
</comment>
<reference evidence="1 2" key="1">
    <citation type="journal article" date="2014" name="Am. J. Bot.">
        <title>Genome assembly and annotation for red clover (Trifolium pratense; Fabaceae).</title>
        <authorList>
            <person name="Istvanek J."/>
            <person name="Jaros M."/>
            <person name="Krenek A."/>
            <person name="Repkova J."/>
        </authorList>
    </citation>
    <scope>NUCLEOTIDE SEQUENCE [LARGE SCALE GENOMIC DNA]</scope>
    <source>
        <strain evidence="2">cv. Tatra</strain>
        <tissue evidence="1">Young leaves</tissue>
    </source>
</reference>
<evidence type="ECO:0000313" key="2">
    <source>
        <dbReference type="Proteomes" id="UP000236291"/>
    </source>
</evidence>
<name>A0A2K3JLN2_TRIPR</name>
<organism evidence="1 2">
    <name type="scientific">Trifolium pratense</name>
    <name type="common">Red clover</name>
    <dbReference type="NCBI Taxonomy" id="57577"/>
    <lineage>
        <taxon>Eukaryota</taxon>
        <taxon>Viridiplantae</taxon>
        <taxon>Streptophyta</taxon>
        <taxon>Embryophyta</taxon>
        <taxon>Tracheophyta</taxon>
        <taxon>Spermatophyta</taxon>
        <taxon>Magnoliopsida</taxon>
        <taxon>eudicotyledons</taxon>
        <taxon>Gunneridae</taxon>
        <taxon>Pentapetalae</taxon>
        <taxon>rosids</taxon>
        <taxon>fabids</taxon>
        <taxon>Fabales</taxon>
        <taxon>Fabaceae</taxon>
        <taxon>Papilionoideae</taxon>
        <taxon>50 kb inversion clade</taxon>
        <taxon>NPAAA clade</taxon>
        <taxon>Hologalegina</taxon>
        <taxon>IRL clade</taxon>
        <taxon>Trifolieae</taxon>
        <taxon>Trifolium</taxon>
    </lineage>
</organism>